<dbReference type="EMBL" id="GG700653">
    <property type="protein sequence ID" value="EGD89656.2"/>
    <property type="molecule type" value="Genomic_DNA"/>
</dbReference>
<organism evidence="7 8">
    <name type="scientific">Trichophyton rubrum (strain ATCC MYA-4607 / CBS 118892)</name>
    <name type="common">Athlete's foot fungus</name>
    <dbReference type="NCBI Taxonomy" id="559305"/>
    <lineage>
        <taxon>Eukaryota</taxon>
        <taxon>Fungi</taxon>
        <taxon>Dikarya</taxon>
        <taxon>Ascomycota</taxon>
        <taxon>Pezizomycotina</taxon>
        <taxon>Eurotiomycetes</taxon>
        <taxon>Eurotiomycetidae</taxon>
        <taxon>Onygenales</taxon>
        <taxon>Arthrodermataceae</taxon>
        <taxon>Trichophyton</taxon>
    </lineage>
</organism>
<dbReference type="GO" id="GO:0005634">
    <property type="term" value="C:nucleus"/>
    <property type="evidence" value="ECO:0007669"/>
    <property type="project" value="TreeGrafter"/>
</dbReference>
<evidence type="ECO:0000256" key="5">
    <source>
        <dbReference type="ARBA" id="ARBA00022840"/>
    </source>
</evidence>
<dbReference type="OMA" id="HCKIDSA"/>
<gene>
    <name evidence="7" type="ORF">TERG_05893</name>
</gene>
<keyword evidence="2" id="KW-0808">Transferase</keyword>
<keyword evidence="4" id="KW-0418">Kinase</keyword>
<dbReference type="OrthoDB" id="5979581at2759"/>
<evidence type="ECO:0000259" key="6">
    <source>
        <dbReference type="PROSITE" id="PS50011"/>
    </source>
</evidence>
<keyword evidence="8" id="KW-1185">Reference proteome</keyword>
<reference evidence="8" key="1">
    <citation type="journal article" date="2012" name="MBio">
        <title>Comparative genome analysis of Trichophyton rubrum and related dermatophytes reveals candidate genes involved in infection.</title>
        <authorList>
            <person name="Martinez D.A."/>
            <person name="Oliver B.G."/>
            <person name="Graeser Y."/>
            <person name="Goldberg J.M."/>
            <person name="Li W."/>
            <person name="Martinez-Rossi N.M."/>
            <person name="Monod M."/>
            <person name="Shelest E."/>
            <person name="Barton R.C."/>
            <person name="Birch E."/>
            <person name="Brakhage A.A."/>
            <person name="Chen Z."/>
            <person name="Gurr S.J."/>
            <person name="Heiman D."/>
            <person name="Heitman J."/>
            <person name="Kosti I."/>
            <person name="Rossi A."/>
            <person name="Saif S."/>
            <person name="Samalova M."/>
            <person name="Saunders C.W."/>
            <person name="Shea T."/>
            <person name="Summerbell R.C."/>
            <person name="Xu J."/>
            <person name="Young S."/>
            <person name="Zeng Q."/>
            <person name="Birren B.W."/>
            <person name="Cuomo C.A."/>
            <person name="White T.C."/>
        </authorList>
    </citation>
    <scope>NUCLEOTIDE SEQUENCE [LARGE SCALE GENOMIC DNA]</scope>
    <source>
        <strain evidence="8">ATCC MYA-4607 / CBS 118892</strain>
    </source>
</reference>
<keyword evidence="3" id="KW-0547">Nucleotide-binding</keyword>
<evidence type="ECO:0000256" key="1">
    <source>
        <dbReference type="ARBA" id="ARBA00022527"/>
    </source>
</evidence>
<name>F2SS45_TRIRC</name>
<dbReference type="PANTHER" id="PTHR45646:SF11">
    <property type="entry name" value="SERINE_THREONINE-PROTEIN KINASE DOA"/>
    <property type="match status" value="1"/>
</dbReference>
<evidence type="ECO:0000313" key="7">
    <source>
        <dbReference type="EMBL" id="EGD89656.2"/>
    </source>
</evidence>
<dbReference type="GO" id="GO:0004674">
    <property type="term" value="F:protein serine/threonine kinase activity"/>
    <property type="evidence" value="ECO:0007669"/>
    <property type="project" value="UniProtKB-KW"/>
</dbReference>
<dbReference type="GO" id="GO:0005524">
    <property type="term" value="F:ATP binding"/>
    <property type="evidence" value="ECO:0007669"/>
    <property type="project" value="UniProtKB-KW"/>
</dbReference>
<dbReference type="InterPro" id="IPR051175">
    <property type="entry name" value="CLK_kinases"/>
</dbReference>
<dbReference type="Proteomes" id="UP000008864">
    <property type="component" value="Unassembled WGS sequence"/>
</dbReference>
<accession>F2SS45</accession>
<evidence type="ECO:0000256" key="4">
    <source>
        <dbReference type="ARBA" id="ARBA00022777"/>
    </source>
</evidence>
<dbReference type="SUPFAM" id="SSF56112">
    <property type="entry name" value="Protein kinase-like (PK-like)"/>
    <property type="match status" value="1"/>
</dbReference>
<dbReference type="STRING" id="559305.F2SS45"/>
<evidence type="ECO:0000256" key="2">
    <source>
        <dbReference type="ARBA" id="ARBA00022679"/>
    </source>
</evidence>
<dbReference type="PROSITE" id="PS50011">
    <property type="entry name" value="PROTEIN_KINASE_DOM"/>
    <property type="match status" value="1"/>
</dbReference>
<dbReference type="InterPro" id="IPR011009">
    <property type="entry name" value="Kinase-like_dom_sf"/>
</dbReference>
<dbReference type="PANTHER" id="PTHR45646">
    <property type="entry name" value="SERINE/THREONINE-PROTEIN KINASE DOA-RELATED"/>
    <property type="match status" value="1"/>
</dbReference>
<dbReference type="HOGENOM" id="CLU_1797838_0_0_1"/>
<dbReference type="GO" id="GO:0043484">
    <property type="term" value="P:regulation of RNA splicing"/>
    <property type="evidence" value="ECO:0007669"/>
    <property type="project" value="TreeGrafter"/>
</dbReference>
<proteinExistence type="predicted"/>
<keyword evidence="5" id="KW-0067">ATP-binding</keyword>
<feature type="domain" description="Protein kinase" evidence="6">
    <location>
        <begin position="1"/>
        <end position="144"/>
    </location>
</feature>
<evidence type="ECO:0000256" key="3">
    <source>
        <dbReference type="ARBA" id="ARBA00022741"/>
    </source>
</evidence>
<evidence type="ECO:0000313" key="8">
    <source>
        <dbReference type="Proteomes" id="UP000008864"/>
    </source>
</evidence>
<keyword evidence="1" id="KW-0723">Serine/threonine-protein kinase</keyword>
<dbReference type="Gene3D" id="1.10.510.10">
    <property type="entry name" value="Transferase(Phosphotransferase) domain 1"/>
    <property type="match status" value="1"/>
</dbReference>
<protein>
    <recommendedName>
        <fullName evidence="6">Protein kinase domain-containing protein</fullName>
    </recommendedName>
</protein>
<dbReference type="eggNOG" id="KOG1290">
    <property type="taxonomic scope" value="Eukaryota"/>
</dbReference>
<dbReference type="Pfam" id="PF00069">
    <property type="entry name" value="Pkinase"/>
    <property type="match status" value="1"/>
</dbReference>
<dbReference type="AlphaFoldDB" id="F2SS45"/>
<dbReference type="GeneID" id="71776885"/>
<dbReference type="InParanoid" id="F2SS45"/>
<dbReference type="RefSeq" id="XP_047604500.1">
    <property type="nucleotide sequence ID" value="XM_047748517.1"/>
</dbReference>
<sequence>MQCYPHRSVSVIDTTEGNELLMLFIDLKVENILVSFEEPSVLEDFAQLQAQNPMPRKSNNGNTVYLSHNDFGPVRSYYILPKITDFGLSHHQKDPSLLNRHPIQPDQYRAPEVILGAGWTYSADIWNLGLLVVTSFFYHLSENT</sequence>
<dbReference type="VEuPathDB" id="FungiDB:TERG_05893"/>
<dbReference type="InterPro" id="IPR000719">
    <property type="entry name" value="Prot_kinase_dom"/>
</dbReference>